<evidence type="ECO:0000313" key="2">
    <source>
        <dbReference type="Proteomes" id="UP000063964"/>
    </source>
</evidence>
<accession>A0A0X8JSF3</accession>
<dbReference type="AlphaFoldDB" id="A0A0X8JSF3"/>
<dbReference type="KEGG" id="doa:AXF15_06095"/>
<organism evidence="1 2">
    <name type="scientific">Desulfomicrobium orale DSM 12838</name>
    <dbReference type="NCBI Taxonomy" id="888061"/>
    <lineage>
        <taxon>Bacteria</taxon>
        <taxon>Pseudomonadati</taxon>
        <taxon>Thermodesulfobacteriota</taxon>
        <taxon>Desulfovibrionia</taxon>
        <taxon>Desulfovibrionales</taxon>
        <taxon>Desulfomicrobiaceae</taxon>
        <taxon>Desulfomicrobium</taxon>
    </lineage>
</organism>
<dbReference type="InterPro" id="IPR027417">
    <property type="entry name" value="P-loop_NTPase"/>
</dbReference>
<reference evidence="2" key="1">
    <citation type="submission" date="2016-02" db="EMBL/GenBank/DDBJ databases">
        <authorList>
            <person name="Holder M.E."/>
            <person name="Ajami N.J."/>
            <person name="Petrosino J.F."/>
        </authorList>
    </citation>
    <scope>NUCLEOTIDE SEQUENCE [LARGE SCALE GENOMIC DNA]</scope>
    <source>
        <strain evidence="2">DSM 12838</strain>
    </source>
</reference>
<protein>
    <recommendedName>
        <fullName evidence="3">KAP NTPase domain-containing protein</fullName>
    </recommendedName>
</protein>
<proteinExistence type="predicted"/>
<sequence length="404" mass="45249">MPPQRGVDLYSVGNEKLMEGVKKFHLNGIADRGIIRFVSGSWGAGKTHFFRQLREAAFHGDCLVSNVELDVSSAALNKFQSVFAAIVRQIATPSYYAGHATLEAAPFGTVVRESLAWLATGSRQIGDEIPYEQYTKAGELLMSDRGIDIDFKKMIQKYWETFLPEAPDPAAIEQTRGEILQWFSGEGTVGAFRKRFGVSKIVSKDNAKLMLQSLAAFVRLSGFKGLLILFDEAEQAYSVMRKSALREAHNNLLSLINNIESLPGLFLIYATTPDFFSDPKHGIVVYGALSGRIGKPEERHPRALDTIWNLDAVETKLDDYQEAARKIRAVYAMVYPEADSTLPSESTVADKVAELFRIHPSLAAVRFWRLLVTALISDFDDHMEGEPRETEKLYDDVMDRLRED</sequence>
<gene>
    <name evidence="1" type="ORF">AXF15_06095</name>
</gene>
<name>A0A0X8JSF3_9BACT</name>
<dbReference type="Proteomes" id="UP000063964">
    <property type="component" value="Chromosome"/>
</dbReference>
<evidence type="ECO:0008006" key="3">
    <source>
        <dbReference type="Google" id="ProtNLM"/>
    </source>
</evidence>
<dbReference type="STRING" id="888061.AXF15_06095"/>
<dbReference type="Pfam" id="PF10923">
    <property type="entry name" value="BrxC_BrxD"/>
    <property type="match status" value="1"/>
</dbReference>
<dbReference type="SUPFAM" id="SSF52540">
    <property type="entry name" value="P-loop containing nucleoside triphosphate hydrolases"/>
    <property type="match status" value="1"/>
</dbReference>
<dbReference type="InterPro" id="IPR021228">
    <property type="entry name" value="BrxD"/>
</dbReference>
<dbReference type="EMBL" id="CP014230">
    <property type="protein sequence ID" value="AMD94028.1"/>
    <property type="molecule type" value="Genomic_DNA"/>
</dbReference>
<evidence type="ECO:0000313" key="1">
    <source>
        <dbReference type="EMBL" id="AMD94028.1"/>
    </source>
</evidence>
<keyword evidence="2" id="KW-1185">Reference proteome</keyword>